<dbReference type="Gene3D" id="3.30.70.1230">
    <property type="entry name" value="Nucleotide cyclase"/>
    <property type="match status" value="1"/>
</dbReference>
<gene>
    <name evidence="13" type="ORF">PHATRDRAFT_48350</name>
</gene>
<accession>B7G6U3</accession>
<dbReference type="PANTHER" id="PTHR11920">
    <property type="entry name" value="GUANYLYL CYCLASE"/>
    <property type="match status" value="1"/>
</dbReference>
<dbReference type="eggNOG" id="KOG3689">
    <property type="taxonomic scope" value="Eukaryota"/>
</dbReference>
<dbReference type="GO" id="GO:0007168">
    <property type="term" value="P:receptor guanylyl cyclase signaling pathway"/>
    <property type="evidence" value="ECO:0007669"/>
    <property type="project" value="TreeGrafter"/>
</dbReference>
<dbReference type="PROSITE" id="PS50125">
    <property type="entry name" value="GUANYLATE_CYCLASE_2"/>
    <property type="match status" value="1"/>
</dbReference>
<evidence type="ECO:0000256" key="6">
    <source>
        <dbReference type="ARBA" id="ARBA00023239"/>
    </source>
</evidence>
<evidence type="ECO:0000256" key="2">
    <source>
        <dbReference type="ARBA" id="ARBA00022692"/>
    </source>
</evidence>
<dbReference type="Pfam" id="PF00211">
    <property type="entry name" value="Guanylate_cyc"/>
    <property type="match status" value="1"/>
</dbReference>
<evidence type="ECO:0000259" key="9">
    <source>
        <dbReference type="PROSITE" id="PS50125"/>
    </source>
</evidence>
<dbReference type="KEGG" id="pti:PHATRDRAFT_48350"/>
<dbReference type="GO" id="GO:0004114">
    <property type="term" value="F:3',5'-cyclic-nucleotide phosphodiesterase activity"/>
    <property type="evidence" value="ECO:0007669"/>
    <property type="project" value="InterPro"/>
</dbReference>
<dbReference type="GeneID" id="7203809"/>
<dbReference type="GO" id="GO:0000166">
    <property type="term" value="F:nucleotide binding"/>
    <property type="evidence" value="ECO:0007669"/>
    <property type="project" value="UniProtKB-KW"/>
</dbReference>
<evidence type="ECO:0000259" key="12">
    <source>
        <dbReference type="PROSITE" id="PS51845"/>
    </source>
</evidence>
<dbReference type="InterPro" id="IPR003607">
    <property type="entry name" value="HD/PDEase_dom"/>
</dbReference>
<dbReference type="Gene3D" id="3.60.110.10">
    <property type="entry name" value="Carbon-nitrogen hydrolase"/>
    <property type="match status" value="1"/>
</dbReference>
<dbReference type="InterPro" id="IPR036526">
    <property type="entry name" value="C-N_Hydrolase_sf"/>
</dbReference>
<feature type="domain" description="PDEase" evidence="12">
    <location>
        <begin position="830"/>
        <end position="983"/>
    </location>
</feature>
<dbReference type="RefSeq" id="XP_002182790.1">
    <property type="nucleotide sequence ID" value="XM_002182754.1"/>
</dbReference>
<feature type="compositionally biased region" description="Polar residues" evidence="7">
    <location>
        <begin position="1"/>
        <end position="11"/>
    </location>
</feature>
<dbReference type="PANTHER" id="PTHR11920:SF335">
    <property type="entry name" value="GUANYLATE CYCLASE"/>
    <property type="match status" value="1"/>
</dbReference>
<dbReference type="GO" id="GO:0004016">
    <property type="term" value="F:adenylate cyclase activity"/>
    <property type="evidence" value="ECO:0007669"/>
    <property type="project" value="TreeGrafter"/>
</dbReference>
<evidence type="ECO:0000256" key="5">
    <source>
        <dbReference type="ARBA" id="ARBA00023136"/>
    </source>
</evidence>
<dbReference type="InterPro" id="IPR050401">
    <property type="entry name" value="Cyclic_nucleotide_synthase"/>
</dbReference>
<dbReference type="EMBL" id="CM000619">
    <property type="protein sequence ID" value="EEC45526.1"/>
    <property type="molecule type" value="Genomic_DNA"/>
</dbReference>
<dbReference type="InterPro" id="IPR036971">
    <property type="entry name" value="PDEase_catalytic_dom_sf"/>
</dbReference>
<dbReference type="SUPFAM" id="SSF109604">
    <property type="entry name" value="HD-domain/PDEase-like"/>
    <property type="match status" value="1"/>
</dbReference>
<reference evidence="14" key="2">
    <citation type="submission" date="2008-08" db="EMBL/GenBank/DDBJ databases">
        <authorList>
            <consortium name="Diatom Consortium"/>
            <person name="Grigoriev I."/>
            <person name="Grimwood J."/>
            <person name="Kuo A."/>
            <person name="Otillar R.P."/>
            <person name="Salamov A."/>
            <person name="Detter J.C."/>
            <person name="Lindquist E."/>
            <person name="Shapiro H."/>
            <person name="Lucas S."/>
            <person name="Glavina del Rio T."/>
            <person name="Pitluck S."/>
            <person name="Rokhsar D."/>
            <person name="Bowler C."/>
        </authorList>
    </citation>
    <scope>GENOME REANNOTATION</scope>
    <source>
        <strain evidence="14">CCAP 1055/1</strain>
    </source>
</reference>
<dbReference type="Pfam" id="PF00795">
    <property type="entry name" value="CN_hydrolase"/>
    <property type="match status" value="1"/>
</dbReference>
<evidence type="ECO:0000313" key="13">
    <source>
        <dbReference type="EMBL" id="EEC45526.1"/>
    </source>
</evidence>
<keyword evidence="2 8" id="KW-0812">Transmembrane</keyword>
<keyword evidence="3" id="KW-0547">Nucleotide-binding</keyword>
<dbReference type="Gene3D" id="1.10.1300.10">
    <property type="entry name" value="3'5'-cyclic nucleotide phosphodiesterase, catalytic domain"/>
    <property type="match status" value="1"/>
</dbReference>
<dbReference type="eggNOG" id="KOG1023">
    <property type="taxonomic scope" value="Eukaryota"/>
</dbReference>
<feature type="region of interest" description="Disordered" evidence="7">
    <location>
        <begin position="1"/>
        <end position="39"/>
    </location>
</feature>
<evidence type="ECO:0000256" key="4">
    <source>
        <dbReference type="ARBA" id="ARBA00022989"/>
    </source>
</evidence>
<keyword evidence="4 8" id="KW-1133">Transmembrane helix</keyword>
<dbReference type="InterPro" id="IPR002073">
    <property type="entry name" value="PDEase_catalytic_dom"/>
</dbReference>
<dbReference type="InterPro" id="IPR001054">
    <property type="entry name" value="A/G_cyclase"/>
</dbReference>
<dbReference type="PROSITE" id="PS50839">
    <property type="entry name" value="CHASE"/>
    <property type="match status" value="1"/>
</dbReference>
<dbReference type="GO" id="GO:0005886">
    <property type="term" value="C:plasma membrane"/>
    <property type="evidence" value="ECO:0007669"/>
    <property type="project" value="TreeGrafter"/>
</dbReference>
<feature type="transmembrane region" description="Helical" evidence="8">
    <location>
        <begin position="399"/>
        <end position="418"/>
    </location>
</feature>
<dbReference type="PaxDb" id="2850-Phatr48350"/>
<dbReference type="GO" id="GO:0001653">
    <property type="term" value="F:peptide receptor activity"/>
    <property type="evidence" value="ECO:0007669"/>
    <property type="project" value="TreeGrafter"/>
</dbReference>
<dbReference type="HOGENOM" id="CLU_238783_0_0_1"/>
<dbReference type="InterPro" id="IPR006189">
    <property type="entry name" value="CHASE_dom"/>
</dbReference>
<dbReference type="OrthoDB" id="43633at2759"/>
<dbReference type="InterPro" id="IPR029787">
    <property type="entry name" value="Nucleotide_cyclase"/>
</dbReference>
<sequence>MMSDRAYSNGNRLPLPDDESTEGSHESSQLVVATKEDEERNEVKQVQLLARRETNHYFSFAHTIEDASQFHITNMNLAFKNLGEIITTAAQATNASFPFVTVPKFEVYGRHARLQSGIETFTFNPFITDETRAAWQAYSIQNQGWLKESRDIFLGGDEGNHQDYIDGPITPIIWQRQADGSPIPTPGPDTYAPVWQTSPPIFNPATVNYNMFSEPFSKRMYQVILNLREAVLSETLDLTRLSGSAVAPEDHEIMHDAFVSSIDTTTNVTGYKHPHSVLVQPIFSELNNRSATIVGLLQAVIPWDRYFTDLLPQGVSGIHAVLRNTCNESYTYEVKGNSAIFLGPGDLHERHWNHMERVVDMTNYLNPERTLNEPGHCVYRMHVYPTDRFFASVSNLPTVFTSVIAVSFVLMAVTFFMYDRFVRRRNEKVVVAAARSNAIVSSLFPSNVRDRLFEERDEEKRAFARTQHSGRSKNALRGFLDGEEAELDTDDDGDMYKTKPIADLFPNTTILFADIAGFTAWSSAREPTQVFILLETLYRAFDEIAKKRRVFKVETVGDCYVAVTGLPDPRKDHAVAMCRFARDCMYKMHSLTRKLEVTLGPDTADLSMRMGIHSGPVTAGVLRGERSRFQLFGDTMNTASRLETTGRRDRIHLSEETAELLTMAGKAKWIKPREDRVVAKGKGELSTFWLECGEKSKRSSSSESADETEYPEDTSAASEVSSDVAFNTTGDEDFALRSISAKVSRLIDWNVDVLSRLLKQVLARRMAEGSMVVGTSMPLRIPSRAPGKTILDEVEDYIILPRFDPKAAKHQIDPDSIDLDPDTEAQLYEYVSTVASLYQDNPFHNFEHASHVTMSVVKLLSRIVAPMDLDFDNSKDEAVKTKTLHDHTYGITSDPLTQFACVFSALIHDIDHSGVPNVQLIKENSRIAKYYKEKSVAEQNSVDLAWELLTEDNYSRLVATICPTGSELKRFRQLVVNSVMATDVMDKDLKEIRNGRWDRAFAEPLSSLSKSPRESVNRKATIVIEHLIQASDVAHTMQHWHIYRKWNERLFREMYVAYELGRAEKNPADFWYEGELGFLDYYIIPLAKKLKDCGVFGVSSDEYLNYAVKNRSEWETRGRDIVVEMITAFRKKDEKHNVTMAVPVNPRFGLLTSFAVQAIGRSNGVGHYHFVSELKLSCHLAVSDLSSKLTNMPSDHSLVTERFTLQESTGLAPVPRMETMNGATRGPPCPSKILLLPKPSSTVEAKSFTNTKQNRISSANSSHSSARLHLNNHKVEKLHQGACKATGAHIRVKLLPEHFQPSDKDVLCGRGRACKMWKGNQDYRELVVSNLEAYASSTSKLHKGMILSNIVQRVRINSPEGGFVKKDSETGRWYEVGDFLAREKTSQYFRDALHEQYSSSAQAKYNRRKKRHTDGNYLETLPPTSSVFPPSAANPIDTAMHESSDVPLVDTIKTAVLEKRQIPPKKRKIERRPSEDDVASVLQKMASVKSTVVPDHVQICPLQVELRRPDESPMNATQRVVERMRTVALQTKVDLFILPELSPVGYSEDTFAKYLPNTPQNQQLYQNIDDIFAYQARRLQVFVCYGTIGWTPREDGTLKLSIRQVVLNRLGQQIASYDKMYLCGYGDCAETRFFEPGPREPVSFAIDGFRFGLLICADIRYPELSRLLVRDHKVDVLLQPAAFLRDVSFRTWKSFRETRAVENSVYFVGVNYSGNDFGETSVTPPWVDDSHKPEVLGTDEGFLVCKVQKNELEHVRQSMPFYRNLFDIFKTLP</sequence>
<proteinExistence type="predicted"/>
<dbReference type="SMART" id="SM00471">
    <property type="entry name" value="HDc"/>
    <property type="match status" value="1"/>
</dbReference>
<feature type="domain" description="CN hydrolase" evidence="10">
    <location>
        <begin position="1497"/>
        <end position="1749"/>
    </location>
</feature>
<name>B7G6U3_PHATC</name>
<dbReference type="STRING" id="556484.B7G6U3"/>
<dbReference type="PROSITE" id="PS50263">
    <property type="entry name" value="CN_HYDROLASE"/>
    <property type="match status" value="1"/>
</dbReference>
<feature type="region of interest" description="Disordered" evidence="7">
    <location>
        <begin position="696"/>
        <end position="723"/>
    </location>
</feature>
<dbReference type="GO" id="GO:0004383">
    <property type="term" value="F:guanylate cyclase activity"/>
    <property type="evidence" value="ECO:0007669"/>
    <property type="project" value="TreeGrafter"/>
</dbReference>
<dbReference type="SUPFAM" id="SSF55073">
    <property type="entry name" value="Nucleotide cyclase"/>
    <property type="match status" value="1"/>
</dbReference>
<evidence type="ECO:0000259" key="10">
    <source>
        <dbReference type="PROSITE" id="PS50263"/>
    </source>
</evidence>
<evidence type="ECO:0008006" key="15">
    <source>
        <dbReference type="Google" id="ProtNLM"/>
    </source>
</evidence>
<evidence type="ECO:0000256" key="1">
    <source>
        <dbReference type="ARBA" id="ARBA00004370"/>
    </source>
</evidence>
<dbReference type="SMART" id="SM00044">
    <property type="entry name" value="CYCc"/>
    <property type="match status" value="1"/>
</dbReference>
<evidence type="ECO:0000256" key="8">
    <source>
        <dbReference type="SAM" id="Phobius"/>
    </source>
</evidence>
<keyword evidence="6" id="KW-0456">Lyase</keyword>
<dbReference type="SUPFAM" id="SSF56317">
    <property type="entry name" value="Carbon-nitrogen hydrolase"/>
    <property type="match status" value="1"/>
</dbReference>
<dbReference type="Pfam" id="PF00233">
    <property type="entry name" value="PDEase_I"/>
    <property type="match status" value="1"/>
</dbReference>
<comment type="subcellular location">
    <subcellularLocation>
        <location evidence="1">Membrane</location>
    </subcellularLocation>
</comment>
<keyword evidence="14" id="KW-1185">Reference proteome</keyword>
<evidence type="ECO:0000256" key="3">
    <source>
        <dbReference type="ARBA" id="ARBA00022741"/>
    </source>
</evidence>
<feature type="region of interest" description="Disordered" evidence="7">
    <location>
        <begin position="1400"/>
        <end position="1429"/>
    </location>
</feature>
<evidence type="ECO:0000259" key="11">
    <source>
        <dbReference type="PROSITE" id="PS50839"/>
    </source>
</evidence>
<dbReference type="PROSITE" id="PS51845">
    <property type="entry name" value="PDEASE_I_2"/>
    <property type="match status" value="1"/>
</dbReference>
<dbReference type="InParanoid" id="B7G6U3"/>
<reference evidence="13 14" key="1">
    <citation type="journal article" date="2008" name="Nature">
        <title>The Phaeodactylum genome reveals the evolutionary history of diatom genomes.</title>
        <authorList>
            <person name="Bowler C."/>
            <person name="Allen A.E."/>
            <person name="Badger J.H."/>
            <person name="Grimwood J."/>
            <person name="Jabbari K."/>
            <person name="Kuo A."/>
            <person name="Maheswari U."/>
            <person name="Martens C."/>
            <person name="Maumus F."/>
            <person name="Otillar R.P."/>
            <person name="Rayko E."/>
            <person name="Salamov A."/>
            <person name="Vandepoele K."/>
            <person name="Beszteri B."/>
            <person name="Gruber A."/>
            <person name="Heijde M."/>
            <person name="Katinka M."/>
            <person name="Mock T."/>
            <person name="Valentin K."/>
            <person name="Verret F."/>
            <person name="Berges J.A."/>
            <person name="Brownlee C."/>
            <person name="Cadoret J.P."/>
            <person name="Chiovitti A."/>
            <person name="Choi C.J."/>
            <person name="Coesel S."/>
            <person name="De Martino A."/>
            <person name="Detter J.C."/>
            <person name="Durkin C."/>
            <person name="Falciatore A."/>
            <person name="Fournet J."/>
            <person name="Haruta M."/>
            <person name="Huysman M.J."/>
            <person name="Jenkins B.D."/>
            <person name="Jiroutova K."/>
            <person name="Jorgensen R.E."/>
            <person name="Joubert Y."/>
            <person name="Kaplan A."/>
            <person name="Kroger N."/>
            <person name="Kroth P.G."/>
            <person name="La Roche J."/>
            <person name="Lindquist E."/>
            <person name="Lommer M."/>
            <person name="Martin-Jezequel V."/>
            <person name="Lopez P.J."/>
            <person name="Lucas S."/>
            <person name="Mangogna M."/>
            <person name="McGinnis K."/>
            <person name="Medlin L.K."/>
            <person name="Montsant A."/>
            <person name="Oudot-Le Secq M.P."/>
            <person name="Napoli C."/>
            <person name="Obornik M."/>
            <person name="Parker M.S."/>
            <person name="Petit J.L."/>
            <person name="Porcel B.M."/>
            <person name="Poulsen N."/>
            <person name="Robison M."/>
            <person name="Rychlewski L."/>
            <person name="Rynearson T.A."/>
            <person name="Schmutz J."/>
            <person name="Shapiro H."/>
            <person name="Siaut M."/>
            <person name="Stanley M."/>
            <person name="Sussman M.R."/>
            <person name="Taylor A.R."/>
            <person name="Vardi A."/>
            <person name="von Dassow P."/>
            <person name="Vyverman W."/>
            <person name="Willis A."/>
            <person name="Wyrwicz L.S."/>
            <person name="Rokhsar D.S."/>
            <person name="Weissenbach J."/>
            <person name="Armbrust E.V."/>
            <person name="Green B.R."/>
            <person name="Van de Peer Y."/>
            <person name="Grigoriev I.V."/>
        </authorList>
    </citation>
    <scope>NUCLEOTIDE SEQUENCE [LARGE SCALE GENOMIC DNA]</scope>
    <source>
        <strain evidence="13 14">CCAP 1055/1</strain>
    </source>
</reference>
<protein>
    <recommendedName>
        <fullName evidence="15">Phosphodiesterase</fullName>
    </recommendedName>
</protein>
<evidence type="ECO:0000256" key="7">
    <source>
        <dbReference type="SAM" id="MobiDB-lite"/>
    </source>
</evidence>
<evidence type="ECO:0000313" key="14">
    <source>
        <dbReference type="Proteomes" id="UP000000759"/>
    </source>
</evidence>
<dbReference type="Pfam" id="PF20710">
    <property type="entry name" value="DUF6824"/>
    <property type="match status" value="1"/>
</dbReference>
<dbReference type="CDD" id="cd07197">
    <property type="entry name" value="nitrilase"/>
    <property type="match status" value="1"/>
</dbReference>
<dbReference type="InterPro" id="IPR049227">
    <property type="entry name" value="DUF6824"/>
</dbReference>
<feature type="domain" description="Guanylate cyclase" evidence="9">
    <location>
        <begin position="509"/>
        <end position="643"/>
    </location>
</feature>
<dbReference type="CDD" id="cd07302">
    <property type="entry name" value="CHD"/>
    <property type="match status" value="1"/>
</dbReference>
<keyword evidence="5 8" id="KW-0472">Membrane</keyword>
<dbReference type="GO" id="GO:0035556">
    <property type="term" value="P:intracellular signal transduction"/>
    <property type="evidence" value="ECO:0007669"/>
    <property type="project" value="InterPro"/>
</dbReference>
<dbReference type="InterPro" id="IPR003010">
    <property type="entry name" value="C-N_Hydrolase"/>
</dbReference>
<organism evidence="13 14">
    <name type="scientific">Phaeodactylum tricornutum (strain CCAP 1055/1)</name>
    <dbReference type="NCBI Taxonomy" id="556484"/>
    <lineage>
        <taxon>Eukaryota</taxon>
        <taxon>Sar</taxon>
        <taxon>Stramenopiles</taxon>
        <taxon>Ochrophyta</taxon>
        <taxon>Bacillariophyta</taxon>
        <taxon>Bacillariophyceae</taxon>
        <taxon>Bacillariophycidae</taxon>
        <taxon>Naviculales</taxon>
        <taxon>Phaeodactylaceae</taxon>
        <taxon>Phaeodactylum</taxon>
    </lineage>
</organism>
<dbReference type="eggNOG" id="KOG0806">
    <property type="taxonomic scope" value="Eukaryota"/>
</dbReference>
<dbReference type="Proteomes" id="UP000000759">
    <property type="component" value="Chromosome 17"/>
</dbReference>
<feature type="domain" description="CHASE" evidence="11">
    <location>
        <begin position="184"/>
        <end position="310"/>
    </location>
</feature>